<dbReference type="Gene3D" id="3.10.150.10">
    <property type="entry name" value="DNA Polymerase III, subunit A, domain 2"/>
    <property type="match status" value="1"/>
</dbReference>
<dbReference type="PANTHER" id="PTHR30478">
    <property type="entry name" value="DNA POLYMERASE III SUBUNIT BETA"/>
    <property type="match status" value="1"/>
</dbReference>
<keyword evidence="15" id="KW-1185">Reference proteome</keyword>
<dbReference type="InterPro" id="IPR022637">
    <property type="entry name" value="DNA_polIII_beta_cen"/>
</dbReference>
<reference evidence="14 15" key="1">
    <citation type="submission" date="2015-11" db="EMBL/GenBank/DDBJ databases">
        <title>Description and complete genome sequence of a novel strain predominating in hypersaline microbial mats and representing a new family of the Bacteriodetes phylum.</title>
        <authorList>
            <person name="Spring S."/>
            <person name="Bunk B."/>
            <person name="Sproer C."/>
            <person name="Klenk H.-P."/>
        </authorList>
    </citation>
    <scope>NUCLEOTIDE SEQUENCE [LARGE SCALE GENOMIC DNA]</scope>
    <source>
        <strain evidence="14 15">L21-Spi-D4</strain>
    </source>
</reference>
<dbReference type="OrthoDB" id="8421503at2"/>
<comment type="function">
    <text evidence="10">Confers DNA tethering and processivity to DNA polymerases and other proteins. Acts as a clamp, forming a ring around DNA (a reaction catalyzed by the clamp-loading complex) which diffuses in an ATP-independent manner freely and bidirectionally along dsDNA. Initially characterized for its ability to contact the catalytic subunit of DNA polymerase III (Pol III), a complex, multichain enzyme responsible for most of the replicative synthesis in bacteria; Pol III exhibits 3'-5' exonuclease proofreading activity. The beta chain is required for initiation of replication as well as for processivity of DNA replication.</text>
</comment>
<dbReference type="InterPro" id="IPR022635">
    <property type="entry name" value="DNA_polIII_beta_C"/>
</dbReference>
<evidence type="ECO:0000256" key="4">
    <source>
        <dbReference type="ARBA" id="ARBA00022490"/>
    </source>
</evidence>
<dbReference type="STRING" id="1307839.L21SP5_02650"/>
<dbReference type="EMBL" id="CP013118">
    <property type="protein sequence ID" value="ALO16273.1"/>
    <property type="molecule type" value="Genomic_DNA"/>
</dbReference>
<evidence type="ECO:0000256" key="9">
    <source>
        <dbReference type="ARBA" id="ARBA00023125"/>
    </source>
</evidence>
<evidence type="ECO:0000256" key="7">
    <source>
        <dbReference type="ARBA" id="ARBA00022705"/>
    </source>
</evidence>
<evidence type="ECO:0000259" key="11">
    <source>
        <dbReference type="Pfam" id="PF00712"/>
    </source>
</evidence>
<dbReference type="PATRIC" id="fig|1307839.3.peg.2782"/>
<comment type="subcellular location">
    <subcellularLocation>
        <location evidence="1 10">Cytoplasm</location>
    </subcellularLocation>
</comment>
<dbReference type="CDD" id="cd00140">
    <property type="entry name" value="beta_clamp"/>
    <property type="match status" value="1"/>
</dbReference>
<dbReference type="PANTHER" id="PTHR30478:SF0">
    <property type="entry name" value="BETA SLIDING CLAMP"/>
    <property type="match status" value="1"/>
</dbReference>
<dbReference type="Gene3D" id="3.70.10.10">
    <property type="match status" value="1"/>
</dbReference>
<evidence type="ECO:0000256" key="1">
    <source>
        <dbReference type="ARBA" id="ARBA00004496"/>
    </source>
</evidence>
<dbReference type="InterPro" id="IPR022634">
    <property type="entry name" value="DNA_polIII_beta_N"/>
</dbReference>
<evidence type="ECO:0000313" key="14">
    <source>
        <dbReference type="EMBL" id="ALO16273.1"/>
    </source>
</evidence>
<dbReference type="SUPFAM" id="SSF55979">
    <property type="entry name" value="DNA clamp"/>
    <property type="match status" value="3"/>
</dbReference>
<dbReference type="Proteomes" id="UP000064893">
    <property type="component" value="Chromosome"/>
</dbReference>
<dbReference type="Pfam" id="PF02767">
    <property type="entry name" value="DNA_pol3_beta_2"/>
    <property type="match status" value="1"/>
</dbReference>
<dbReference type="GO" id="GO:0009360">
    <property type="term" value="C:DNA polymerase III complex"/>
    <property type="evidence" value="ECO:0007669"/>
    <property type="project" value="InterPro"/>
</dbReference>
<gene>
    <name evidence="14" type="primary">dnaN</name>
    <name evidence="14" type="ORF">L21SP5_02650</name>
</gene>
<evidence type="ECO:0000259" key="12">
    <source>
        <dbReference type="Pfam" id="PF02767"/>
    </source>
</evidence>
<feature type="domain" description="DNA polymerase III beta sliding clamp central" evidence="12">
    <location>
        <begin position="132"/>
        <end position="245"/>
    </location>
</feature>
<proteinExistence type="inferred from homology"/>
<sequence>MNFVVSSTDLLNHLQAIAKVISSKNTLPILDNFLFELKGNVLTITASDLETTLVTSMEVDNAEGEGVIAVDARRLLKLKDTSEQPLTFNINTESLSVDILSESGKFTKVEQKGEDYPKHQEIDDAQKTEITLKSEALLSAINKTIFATAEDDLRPVMNGILFAFSPDYLTAVASDAHKMVRYRRLDVKADQEASFILPQKPAQMLKNLLPNDETEVKVTFDQQNAIIEFGNFLQVCRLVEGKYPNYEAVIPKDNPYKMTVDRLDLHNKLKMVSGYANPASNLVKLSVAPNELKVSAQDLDFSMSAFERLKCEYEGQEMEIGFKALFMIEIVANISSPDIFIELSDPSRAALFLPVEKEDENEDLLMLLMPMMVNQ</sequence>
<dbReference type="Pfam" id="PF00712">
    <property type="entry name" value="DNA_pol3_beta"/>
    <property type="match status" value="1"/>
</dbReference>
<evidence type="ECO:0000256" key="10">
    <source>
        <dbReference type="PIRNR" id="PIRNR000804"/>
    </source>
</evidence>
<comment type="subunit">
    <text evidence="10">Forms a ring-shaped head-to-tail homodimer around DNA.</text>
</comment>
<dbReference type="GO" id="GO:0008408">
    <property type="term" value="F:3'-5' exonuclease activity"/>
    <property type="evidence" value="ECO:0007669"/>
    <property type="project" value="InterPro"/>
</dbReference>
<name>A0A0S2I1Q7_9BACT</name>
<organism evidence="14 15">
    <name type="scientific">Salinivirga cyanobacteriivorans</name>
    <dbReference type="NCBI Taxonomy" id="1307839"/>
    <lineage>
        <taxon>Bacteria</taxon>
        <taxon>Pseudomonadati</taxon>
        <taxon>Bacteroidota</taxon>
        <taxon>Bacteroidia</taxon>
        <taxon>Bacteroidales</taxon>
        <taxon>Salinivirgaceae</taxon>
        <taxon>Salinivirga</taxon>
    </lineage>
</organism>
<evidence type="ECO:0000256" key="5">
    <source>
        <dbReference type="ARBA" id="ARBA00022679"/>
    </source>
</evidence>
<feature type="domain" description="DNA polymerase III beta sliding clamp N-terminal" evidence="11">
    <location>
        <begin position="1"/>
        <end position="118"/>
    </location>
</feature>
<dbReference type="NCBIfam" id="TIGR00663">
    <property type="entry name" value="dnan"/>
    <property type="match status" value="1"/>
</dbReference>
<evidence type="ECO:0000313" key="15">
    <source>
        <dbReference type="Proteomes" id="UP000064893"/>
    </source>
</evidence>
<dbReference type="KEGG" id="blq:L21SP5_02650"/>
<comment type="similarity">
    <text evidence="2 10">Belongs to the beta sliding clamp family.</text>
</comment>
<evidence type="ECO:0000259" key="13">
    <source>
        <dbReference type="Pfam" id="PF02768"/>
    </source>
</evidence>
<dbReference type="RefSeq" id="WP_057953661.1">
    <property type="nucleotide sequence ID" value="NZ_CP013118.1"/>
</dbReference>
<dbReference type="PIRSF" id="PIRSF000804">
    <property type="entry name" value="DNA_pol_III_b"/>
    <property type="match status" value="1"/>
</dbReference>
<evidence type="ECO:0000256" key="3">
    <source>
        <dbReference type="ARBA" id="ARBA00021035"/>
    </source>
</evidence>
<dbReference type="GO" id="GO:0005737">
    <property type="term" value="C:cytoplasm"/>
    <property type="evidence" value="ECO:0007669"/>
    <property type="project" value="UniProtKB-SubCell"/>
</dbReference>
<dbReference type="InterPro" id="IPR046938">
    <property type="entry name" value="DNA_clamp_sf"/>
</dbReference>
<dbReference type="SMART" id="SM00480">
    <property type="entry name" value="POL3Bc"/>
    <property type="match status" value="1"/>
</dbReference>
<keyword evidence="8 10" id="KW-0239">DNA-directed DNA polymerase</keyword>
<evidence type="ECO:0000256" key="2">
    <source>
        <dbReference type="ARBA" id="ARBA00010752"/>
    </source>
</evidence>
<keyword evidence="4 10" id="KW-0963">Cytoplasm</keyword>
<dbReference type="GO" id="GO:0003677">
    <property type="term" value="F:DNA binding"/>
    <property type="evidence" value="ECO:0007669"/>
    <property type="project" value="UniProtKB-UniRule"/>
</dbReference>
<evidence type="ECO:0000256" key="8">
    <source>
        <dbReference type="ARBA" id="ARBA00022932"/>
    </source>
</evidence>
<keyword evidence="6 10" id="KW-0548">Nucleotidyltransferase</keyword>
<dbReference type="InterPro" id="IPR001001">
    <property type="entry name" value="DNA_polIII_beta"/>
</dbReference>
<protein>
    <recommendedName>
        <fullName evidence="3 10">Beta sliding clamp</fullName>
    </recommendedName>
</protein>
<dbReference type="Pfam" id="PF02768">
    <property type="entry name" value="DNA_pol3_beta_3"/>
    <property type="match status" value="1"/>
</dbReference>
<keyword evidence="5 10" id="KW-0808">Transferase</keyword>
<dbReference type="AlphaFoldDB" id="A0A0S2I1Q7"/>
<evidence type="ECO:0000256" key="6">
    <source>
        <dbReference type="ARBA" id="ARBA00022695"/>
    </source>
</evidence>
<dbReference type="GO" id="GO:0006271">
    <property type="term" value="P:DNA strand elongation involved in DNA replication"/>
    <property type="evidence" value="ECO:0007669"/>
    <property type="project" value="TreeGrafter"/>
</dbReference>
<feature type="domain" description="DNA polymerase III beta sliding clamp C-terminal" evidence="13">
    <location>
        <begin position="249"/>
        <end position="371"/>
    </location>
</feature>
<keyword evidence="9" id="KW-0238">DNA-binding</keyword>
<dbReference type="GO" id="GO:0003887">
    <property type="term" value="F:DNA-directed DNA polymerase activity"/>
    <property type="evidence" value="ECO:0007669"/>
    <property type="project" value="UniProtKB-UniRule"/>
</dbReference>
<keyword evidence="7 10" id="KW-0235">DNA replication</keyword>
<accession>A0A0S2I1Q7</accession>